<keyword evidence="1" id="KW-0732">Signal</keyword>
<organism evidence="2 3">
    <name type="scientific">Sphingomonas psychrolutea</name>
    <dbReference type="NCBI Taxonomy" id="1259676"/>
    <lineage>
        <taxon>Bacteria</taxon>
        <taxon>Pseudomonadati</taxon>
        <taxon>Pseudomonadota</taxon>
        <taxon>Alphaproteobacteria</taxon>
        <taxon>Sphingomonadales</taxon>
        <taxon>Sphingomonadaceae</taxon>
        <taxon>Sphingomonas</taxon>
    </lineage>
</organism>
<gene>
    <name evidence="2" type="ORF">GCM10011395_06680</name>
</gene>
<proteinExistence type="predicted"/>
<feature type="signal peptide" evidence="1">
    <location>
        <begin position="1"/>
        <end position="20"/>
    </location>
</feature>
<accession>A0ABQ1G942</accession>
<dbReference type="EMBL" id="BMDW01000003">
    <property type="protein sequence ID" value="GGA39117.1"/>
    <property type="molecule type" value="Genomic_DNA"/>
</dbReference>
<keyword evidence="3" id="KW-1185">Reference proteome</keyword>
<evidence type="ECO:0000256" key="1">
    <source>
        <dbReference type="SAM" id="SignalP"/>
    </source>
</evidence>
<name>A0ABQ1G942_9SPHN</name>
<sequence>MPKTFWLIGPLLLFAVPAFGEAPHPLPAPGDVYEIIRTRNSVQATSDDTSSGSSNDRDTIIERVVAVREDGLELEYDLPADPNGQGRRANWQLPARIFKPFHGPAKLLNAAELEARVDGWLKAGKMTRAACGHWIFTWNAFQIECDPSSAIGIIDGFDLGPGDLRAGILYQEKGALGPVPLKDPAGGAKAGNFVAEMEVDPDALRRARAESDVVVGEITGKAVRLDAALAARAREDISGTVTTTFKTDTAGRVQQKTIVSKIAIKDPSGKVQTETVTTVIARRKAARQQSQDLI</sequence>
<protein>
    <submittedName>
        <fullName evidence="2">Uncharacterized protein</fullName>
    </submittedName>
</protein>
<reference evidence="3" key="1">
    <citation type="journal article" date="2019" name="Int. J. Syst. Evol. Microbiol.">
        <title>The Global Catalogue of Microorganisms (GCM) 10K type strain sequencing project: providing services to taxonomists for standard genome sequencing and annotation.</title>
        <authorList>
            <consortium name="The Broad Institute Genomics Platform"/>
            <consortium name="The Broad Institute Genome Sequencing Center for Infectious Disease"/>
            <person name="Wu L."/>
            <person name="Ma J."/>
        </authorList>
    </citation>
    <scope>NUCLEOTIDE SEQUENCE [LARGE SCALE GENOMIC DNA]</scope>
    <source>
        <strain evidence="3">CGMCC 1.10106</strain>
    </source>
</reference>
<comment type="caution">
    <text evidence="2">The sequence shown here is derived from an EMBL/GenBank/DDBJ whole genome shotgun (WGS) entry which is preliminary data.</text>
</comment>
<dbReference type="Proteomes" id="UP000618591">
    <property type="component" value="Unassembled WGS sequence"/>
</dbReference>
<dbReference type="RefSeq" id="WP_188445449.1">
    <property type="nucleotide sequence ID" value="NZ_BMDW01000003.1"/>
</dbReference>
<evidence type="ECO:0000313" key="3">
    <source>
        <dbReference type="Proteomes" id="UP000618591"/>
    </source>
</evidence>
<feature type="chain" id="PRO_5047044846" evidence="1">
    <location>
        <begin position="21"/>
        <end position="294"/>
    </location>
</feature>
<evidence type="ECO:0000313" key="2">
    <source>
        <dbReference type="EMBL" id="GGA39117.1"/>
    </source>
</evidence>